<evidence type="ECO:0000259" key="1">
    <source>
        <dbReference type="Pfam" id="PF00496"/>
    </source>
</evidence>
<reference evidence="2" key="1">
    <citation type="submission" date="2020-11" db="EMBL/GenBank/DDBJ databases">
        <title>Nocardia NEAU-351.nov., a novel actinomycete isolated from the cow dung.</title>
        <authorList>
            <person name="Zhang X."/>
        </authorList>
    </citation>
    <scope>NUCLEOTIDE SEQUENCE</scope>
    <source>
        <strain evidence="2">NEAU-351</strain>
    </source>
</reference>
<protein>
    <submittedName>
        <fullName evidence="2">ABC transporter substrate-binding protein</fullName>
    </submittedName>
</protein>
<dbReference type="Gene3D" id="3.10.105.10">
    <property type="entry name" value="Dipeptide-binding Protein, Domain 3"/>
    <property type="match status" value="1"/>
</dbReference>
<sequence>MIIDLFRLSCRFGNKCHSRGRAGDSRRLGWLISEASSGGVESGARGLGSGPSGPQYCRNREGALIFRKATAYATAVLLAAGLGLAACSSSDPVDPDVVTVNGGEPQNPLVPTNTNENQGGRVVDRLFAGLKYYDNKGAAHDEMAESITSSDRKSYRITIKSGWTFSDGTPVTAKSYVDAWNYGALGANAQLQSYVFSPIVGFDEVSANQPTAQTMSGLRVVDDNTFTVELKRPSIDFETALGYAPFYPLPEAAFKDMKAFGENPIGNGPYKFAGNDAWEHNVKIDLVPNPDYRGGRPAKNKGLRFVMYQSFDTAYSDLLAGNLDALDTIPDSALTTYRADLGDRAILAPTAQNGLIGVQPNVPHFGGQEGLLRKRAISLAINREQIGQTIFNGTRMPARDFTASTLPGFDPNLPGSEVLKYNPEEARRVWAQADAIAPWSGRFEIAYNSDGGHQAWIEAVANSVKNTLGIDAVGVPYPTFKTVRDLVDAKTIGKAFRHGWQGDYPTMLQFLTSQYYSYSDTNNVGYADPEFDRLLDAALAAPTLEESHRIVAQAQALLFADMADIPVFDYKGAAGRSDRVGKAELAWNGLFDFENIEK</sequence>
<dbReference type="EMBL" id="JADMLG010000023">
    <property type="protein sequence ID" value="MBH0781368.1"/>
    <property type="molecule type" value="Genomic_DNA"/>
</dbReference>
<dbReference type="InterPro" id="IPR030678">
    <property type="entry name" value="Peptide/Ni-bd"/>
</dbReference>
<dbReference type="PIRSF" id="PIRSF002741">
    <property type="entry name" value="MppA"/>
    <property type="match status" value="1"/>
</dbReference>
<organism evidence="2 3">
    <name type="scientific">Nocardia bovistercoris</name>
    <dbReference type="NCBI Taxonomy" id="2785916"/>
    <lineage>
        <taxon>Bacteria</taxon>
        <taxon>Bacillati</taxon>
        <taxon>Actinomycetota</taxon>
        <taxon>Actinomycetes</taxon>
        <taxon>Mycobacteriales</taxon>
        <taxon>Nocardiaceae</taxon>
        <taxon>Nocardia</taxon>
    </lineage>
</organism>
<dbReference type="InterPro" id="IPR039424">
    <property type="entry name" value="SBP_5"/>
</dbReference>
<dbReference type="PANTHER" id="PTHR30290:SF83">
    <property type="entry name" value="ABC TRANSPORTER SUBSTRATE-BINDING PROTEIN"/>
    <property type="match status" value="1"/>
</dbReference>
<dbReference type="CDD" id="cd00995">
    <property type="entry name" value="PBP2_NikA_DppA_OppA_like"/>
    <property type="match status" value="1"/>
</dbReference>
<proteinExistence type="predicted"/>
<keyword evidence="3" id="KW-1185">Reference proteome</keyword>
<comment type="caution">
    <text evidence="2">The sequence shown here is derived from an EMBL/GenBank/DDBJ whole genome shotgun (WGS) entry which is preliminary data.</text>
</comment>
<dbReference type="GO" id="GO:0043190">
    <property type="term" value="C:ATP-binding cassette (ABC) transporter complex"/>
    <property type="evidence" value="ECO:0007669"/>
    <property type="project" value="InterPro"/>
</dbReference>
<feature type="domain" description="Solute-binding protein family 5" evidence="1">
    <location>
        <begin position="142"/>
        <end position="519"/>
    </location>
</feature>
<dbReference type="GO" id="GO:0042597">
    <property type="term" value="C:periplasmic space"/>
    <property type="evidence" value="ECO:0007669"/>
    <property type="project" value="UniProtKB-ARBA"/>
</dbReference>
<dbReference type="Gene3D" id="3.40.190.10">
    <property type="entry name" value="Periplasmic binding protein-like II"/>
    <property type="match status" value="1"/>
</dbReference>
<evidence type="ECO:0000313" key="2">
    <source>
        <dbReference type="EMBL" id="MBH0781368.1"/>
    </source>
</evidence>
<dbReference type="PANTHER" id="PTHR30290">
    <property type="entry name" value="PERIPLASMIC BINDING COMPONENT OF ABC TRANSPORTER"/>
    <property type="match status" value="1"/>
</dbReference>
<dbReference type="GO" id="GO:0015833">
    <property type="term" value="P:peptide transport"/>
    <property type="evidence" value="ECO:0007669"/>
    <property type="project" value="TreeGrafter"/>
</dbReference>
<dbReference type="Gene3D" id="3.90.76.10">
    <property type="entry name" value="Dipeptide-binding Protein, Domain 1"/>
    <property type="match status" value="1"/>
</dbReference>
<gene>
    <name evidence="2" type="ORF">IT779_34360</name>
</gene>
<dbReference type="AlphaFoldDB" id="A0A931IKU8"/>
<evidence type="ECO:0000313" key="3">
    <source>
        <dbReference type="Proteomes" id="UP000655751"/>
    </source>
</evidence>
<accession>A0A931IKU8</accession>
<dbReference type="Pfam" id="PF00496">
    <property type="entry name" value="SBP_bac_5"/>
    <property type="match status" value="1"/>
</dbReference>
<dbReference type="InterPro" id="IPR000914">
    <property type="entry name" value="SBP_5_dom"/>
</dbReference>
<dbReference type="Proteomes" id="UP000655751">
    <property type="component" value="Unassembled WGS sequence"/>
</dbReference>
<dbReference type="SUPFAM" id="SSF53850">
    <property type="entry name" value="Periplasmic binding protein-like II"/>
    <property type="match status" value="1"/>
</dbReference>
<dbReference type="GO" id="GO:1904680">
    <property type="term" value="F:peptide transmembrane transporter activity"/>
    <property type="evidence" value="ECO:0007669"/>
    <property type="project" value="TreeGrafter"/>
</dbReference>
<name>A0A931IKU8_9NOCA</name>